<dbReference type="AlphaFoldDB" id="A0A1I3T1F8"/>
<organism evidence="13 14">
    <name type="scientific">Celeribacter halophilus</name>
    <dbReference type="NCBI Taxonomy" id="576117"/>
    <lineage>
        <taxon>Bacteria</taxon>
        <taxon>Pseudomonadati</taxon>
        <taxon>Pseudomonadota</taxon>
        <taxon>Alphaproteobacteria</taxon>
        <taxon>Rhodobacterales</taxon>
        <taxon>Roseobacteraceae</taxon>
        <taxon>Celeribacter</taxon>
    </lineage>
</organism>
<evidence type="ECO:0000256" key="9">
    <source>
        <dbReference type="ARBA" id="ARBA00023136"/>
    </source>
</evidence>
<accession>A0A1I3T1F8</accession>
<evidence type="ECO:0000259" key="12">
    <source>
        <dbReference type="PROSITE" id="PS52015"/>
    </source>
</evidence>
<evidence type="ECO:0000256" key="5">
    <source>
        <dbReference type="ARBA" id="ARBA00022519"/>
    </source>
</evidence>
<dbReference type="NCBIfam" id="TIGR01352">
    <property type="entry name" value="tonB_Cterm"/>
    <property type="match status" value="1"/>
</dbReference>
<keyword evidence="9" id="KW-0472">Membrane</keyword>
<dbReference type="Proteomes" id="UP000183299">
    <property type="component" value="Unassembled WGS sequence"/>
</dbReference>
<evidence type="ECO:0000256" key="10">
    <source>
        <dbReference type="SAM" id="MobiDB-lite"/>
    </source>
</evidence>
<keyword evidence="8" id="KW-1133">Transmembrane helix</keyword>
<dbReference type="RefSeq" id="WP_066604326.1">
    <property type="nucleotide sequence ID" value="NZ_FORY01000007.1"/>
</dbReference>
<dbReference type="Gene3D" id="3.30.1150.10">
    <property type="match status" value="1"/>
</dbReference>
<evidence type="ECO:0000313" key="13">
    <source>
        <dbReference type="EMBL" id="SFJ63526.1"/>
    </source>
</evidence>
<dbReference type="GO" id="GO:0015031">
    <property type="term" value="P:protein transport"/>
    <property type="evidence" value="ECO:0007669"/>
    <property type="project" value="UniProtKB-KW"/>
</dbReference>
<protein>
    <submittedName>
        <fullName evidence="13">Protein TonB</fullName>
    </submittedName>
</protein>
<dbReference type="InterPro" id="IPR037682">
    <property type="entry name" value="TonB_C"/>
</dbReference>
<dbReference type="PROSITE" id="PS52015">
    <property type="entry name" value="TONB_CTD"/>
    <property type="match status" value="1"/>
</dbReference>
<gene>
    <name evidence="13" type="ORF">SAMN04488138_107143</name>
</gene>
<dbReference type="GO" id="GO:0055085">
    <property type="term" value="P:transmembrane transport"/>
    <property type="evidence" value="ECO:0007669"/>
    <property type="project" value="InterPro"/>
</dbReference>
<evidence type="ECO:0000256" key="1">
    <source>
        <dbReference type="ARBA" id="ARBA00004383"/>
    </source>
</evidence>
<feature type="compositionally biased region" description="Low complexity" evidence="10">
    <location>
        <begin position="133"/>
        <end position="163"/>
    </location>
</feature>
<proteinExistence type="inferred from homology"/>
<keyword evidence="5" id="KW-0997">Cell inner membrane</keyword>
<keyword evidence="11" id="KW-0732">Signal</keyword>
<dbReference type="PANTHER" id="PTHR33446">
    <property type="entry name" value="PROTEIN TONB-RELATED"/>
    <property type="match status" value="1"/>
</dbReference>
<dbReference type="InterPro" id="IPR006260">
    <property type="entry name" value="TonB/TolA_C"/>
</dbReference>
<name>A0A1I3T1F8_9RHOB</name>
<evidence type="ECO:0000256" key="8">
    <source>
        <dbReference type="ARBA" id="ARBA00022989"/>
    </source>
</evidence>
<keyword evidence="6" id="KW-0812">Transmembrane</keyword>
<reference evidence="13 14" key="1">
    <citation type="submission" date="2016-10" db="EMBL/GenBank/DDBJ databases">
        <authorList>
            <person name="de Groot N.N."/>
        </authorList>
    </citation>
    <scope>NUCLEOTIDE SEQUENCE [LARGE SCALE GENOMIC DNA]</scope>
    <source>
        <strain evidence="13 14">CGMCC 1.8891</strain>
    </source>
</reference>
<evidence type="ECO:0000256" key="11">
    <source>
        <dbReference type="SAM" id="SignalP"/>
    </source>
</evidence>
<dbReference type="OrthoDB" id="7722272at2"/>
<dbReference type="PANTHER" id="PTHR33446:SF2">
    <property type="entry name" value="PROTEIN TONB"/>
    <property type="match status" value="1"/>
</dbReference>
<evidence type="ECO:0000256" key="4">
    <source>
        <dbReference type="ARBA" id="ARBA00022475"/>
    </source>
</evidence>
<keyword evidence="3" id="KW-0813">Transport</keyword>
<evidence type="ECO:0000256" key="3">
    <source>
        <dbReference type="ARBA" id="ARBA00022448"/>
    </source>
</evidence>
<evidence type="ECO:0000256" key="6">
    <source>
        <dbReference type="ARBA" id="ARBA00022692"/>
    </source>
</evidence>
<dbReference type="EMBL" id="FORY01000007">
    <property type="protein sequence ID" value="SFJ63526.1"/>
    <property type="molecule type" value="Genomic_DNA"/>
</dbReference>
<feature type="domain" description="TonB C-terminal" evidence="12">
    <location>
        <begin position="189"/>
        <end position="278"/>
    </location>
</feature>
<comment type="similarity">
    <text evidence="2">Belongs to the TonB family.</text>
</comment>
<keyword evidence="14" id="KW-1185">Reference proteome</keyword>
<keyword evidence="7" id="KW-0653">Protein transport</keyword>
<dbReference type="GO" id="GO:0031992">
    <property type="term" value="F:energy transducer activity"/>
    <property type="evidence" value="ECO:0007669"/>
    <property type="project" value="TreeGrafter"/>
</dbReference>
<dbReference type="SUPFAM" id="SSF74653">
    <property type="entry name" value="TolA/TonB C-terminal domain"/>
    <property type="match status" value="1"/>
</dbReference>
<feature type="compositionally biased region" description="Pro residues" evidence="10">
    <location>
        <begin position="117"/>
        <end position="132"/>
    </location>
</feature>
<dbReference type="InterPro" id="IPR051045">
    <property type="entry name" value="TonB-dependent_transducer"/>
</dbReference>
<dbReference type="Pfam" id="PF03544">
    <property type="entry name" value="TonB_C"/>
    <property type="match status" value="1"/>
</dbReference>
<feature type="compositionally biased region" description="Low complexity" evidence="10">
    <location>
        <begin position="171"/>
        <end position="181"/>
    </location>
</feature>
<dbReference type="GeneID" id="98664993"/>
<dbReference type="GO" id="GO:0098797">
    <property type="term" value="C:plasma membrane protein complex"/>
    <property type="evidence" value="ECO:0007669"/>
    <property type="project" value="TreeGrafter"/>
</dbReference>
<evidence type="ECO:0000256" key="2">
    <source>
        <dbReference type="ARBA" id="ARBA00006555"/>
    </source>
</evidence>
<evidence type="ECO:0000256" key="7">
    <source>
        <dbReference type="ARBA" id="ARBA00022927"/>
    </source>
</evidence>
<feature type="chain" id="PRO_5010216888" evidence="11">
    <location>
        <begin position="21"/>
        <end position="278"/>
    </location>
</feature>
<keyword evidence="4" id="KW-1003">Cell membrane</keyword>
<comment type="subcellular location">
    <subcellularLocation>
        <location evidence="1">Cell inner membrane</location>
        <topology evidence="1">Single-pass membrane protein</topology>
        <orientation evidence="1">Periplasmic side</orientation>
    </subcellularLocation>
</comment>
<sequence>MKRILTAALFLSLAVFVHFAAAAISMLDMSEGAEASGAGGDVHLTLQASDLALAAMVEKWETPVEQPLDALDTPQPPTPTAPAEPLLVQPEIDLAPTAKPLPLPVQPPETAETFEAPKPPTTPPPPKPPAPPQKVEQPKAQPAPKTQQARAGSDHSSQATRAAGSGGGAQAGQARASQAAGLTKAARQSALSKWQSVIRSRIERRKRAPRGAGEGTVTLLITVANSGALQGVSVSRSSGISALDNAAVAAVRSARFPAAPAELKDPVFRFQLPMRFDY</sequence>
<feature type="signal peptide" evidence="11">
    <location>
        <begin position="1"/>
        <end position="20"/>
    </location>
</feature>
<evidence type="ECO:0000313" key="14">
    <source>
        <dbReference type="Proteomes" id="UP000183299"/>
    </source>
</evidence>
<dbReference type="STRING" id="576117.SAMN04488138_107143"/>
<feature type="region of interest" description="Disordered" evidence="10">
    <location>
        <begin position="97"/>
        <end position="184"/>
    </location>
</feature>